<dbReference type="InterPro" id="IPR017900">
    <property type="entry name" value="4Fe4S_Fe_S_CS"/>
</dbReference>
<protein>
    <submittedName>
        <fullName evidence="11">Lactate utilization protein B</fullName>
    </submittedName>
</protein>
<dbReference type="OrthoDB" id="5289041at2"/>
<evidence type="ECO:0000256" key="5">
    <source>
        <dbReference type="ARBA" id="ARBA00022982"/>
    </source>
</evidence>
<dbReference type="InterPro" id="IPR024569">
    <property type="entry name" value="LutB_C"/>
</dbReference>
<evidence type="ECO:0000313" key="11">
    <source>
        <dbReference type="EMBL" id="SMA35234.1"/>
    </source>
</evidence>
<dbReference type="InterPro" id="IPR017896">
    <property type="entry name" value="4Fe4S_Fe-S-bd"/>
</dbReference>
<evidence type="ECO:0000259" key="8">
    <source>
        <dbReference type="Pfam" id="PF02589"/>
    </source>
</evidence>
<keyword evidence="12" id="KW-1185">Reference proteome</keyword>
<organism evidence="11 12">
    <name type="scientific">Parendozoicomonas haliclonae</name>
    <dbReference type="NCBI Taxonomy" id="1960125"/>
    <lineage>
        <taxon>Bacteria</taxon>
        <taxon>Pseudomonadati</taxon>
        <taxon>Pseudomonadota</taxon>
        <taxon>Gammaproteobacteria</taxon>
        <taxon>Oceanospirillales</taxon>
        <taxon>Endozoicomonadaceae</taxon>
        <taxon>Parendozoicomonas</taxon>
    </lineage>
</organism>
<keyword evidence="7" id="KW-0411">Iron-sulfur</keyword>
<dbReference type="EMBL" id="FWPT01000001">
    <property type="protein sequence ID" value="SMA35234.1"/>
    <property type="molecule type" value="Genomic_DNA"/>
</dbReference>
<dbReference type="SUPFAM" id="SSF100950">
    <property type="entry name" value="NagB/RpiA/CoA transferase-like"/>
    <property type="match status" value="1"/>
</dbReference>
<dbReference type="InterPro" id="IPR024185">
    <property type="entry name" value="FTHF_cligase-like_sf"/>
</dbReference>
<evidence type="ECO:0000256" key="4">
    <source>
        <dbReference type="ARBA" id="ARBA00022737"/>
    </source>
</evidence>
<dbReference type="Proteomes" id="UP000196573">
    <property type="component" value="Unassembled WGS sequence"/>
</dbReference>
<name>A0A1X7AF61_9GAMM</name>
<dbReference type="PANTHER" id="PTHR47153:SF2">
    <property type="entry name" value="LACTATE UTILIZATION PROTEIN B"/>
    <property type="match status" value="1"/>
</dbReference>
<keyword evidence="4" id="KW-0677">Repeat</keyword>
<evidence type="ECO:0000256" key="6">
    <source>
        <dbReference type="ARBA" id="ARBA00023004"/>
    </source>
</evidence>
<dbReference type="Gene3D" id="1.10.1060.10">
    <property type="entry name" value="Alpha-helical ferredoxin"/>
    <property type="match status" value="1"/>
</dbReference>
<dbReference type="PROSITE" id="PS00198">
    <property type="entry name" value="4FE4S_FER_1"/>
    <property type="match status" value="1"/>
</dbReference>
<evidence type="ECO:0000256" key="3">
    <source>
        <dbReference type="ARBA" id="ARBA00022723"/>
    </source>
</evidence>
<keyword evidence="3" id="KW-0479">Metal-binding</keyword>
<dbReference type="InterPro" id="IPR037171">
    <property type="entry name" value="NagB/RpiA_transferase-like"/>
</dbReference>
<dbReference type="InterPro" id="IPR003741">
    <property type="entry name" value="LUD_dom"/>
</dbReference>
<evidence type="ECO:0000313" key="12">
    <source>
        <dbReference type="Proteomes" id="UP000196573"/>
    </source>
</evidence>
<evidence type="ECO:0000256" key="1">
    <source>
        <dbReference type="ARBA" id="ARBA00022448"/>
    </source>
</evidence>
<keyword evidence="1" id="KW-0813">Transport</keyword>
<dbReference type="NCBIfam" id="TIGR00273">
    <property type="entry name" value="LutB/LldF family L-lactate oxidation iron-sulfur protein"/>
    <property type="match status" value="1"/>
</dbReference>
<evidence type="ECO:0000259" key="10">
    <source>
        <dbReference type="Pfam" id="PF13183"/>
    </source>
</evidence>
<evidence type="ECO:0000259" key="9">
    <source>
        <dbReference type="Pfam" id="PF11870"/>
    </source>
</evidence>
<evidence type="ECO:0000256" key="2">
    <source>
        <dbReference type="ARBA" id="ARBA00022485"/>
    </source>
</evidence>
<proteinExistence type="predicted"/>
<accession>A0A1X7AF61</accession>
<feature type="domain" description="LUD" evidence="8">
    <location>
        <begin position="72"/>
        <end position="296"/>
    </location>
</feature>
<dbReference type="GO" id="GO:0046872">
    <property type="term" value="F:metal ion binding"/>
    <property type="evidence" value="ECO:0007669"/>
    <property type="project" value="UniProtKB-KW"/>
</dbReference>
<reference evidence="11 12" key="1">
    <citation type="submission" date="2017-03" db="EMBL/GenBank/DDBJ databases">
        <authorList>
            <person name="Afonso C.L."/>
            <person name="Miller P.J."/>
            <person name="Scott M.A."/>
            <person name="Spackman E."/>
            <person name="Goraichik I."/>
            <person name="Dimitrov K.M."/>
            <person name="Suarez D.L."/>
            <person name="Swayne D.E."/>
        </authorList>
    </citation>
    <scope>NUCLEOTIDE SEQUENCE [LARGE SCALE GENOMIC DNA]</scope>
    <source>
        <strain evidence="11">SB41UT1</strain>
    </source>
</reference>
<keyword evidence="2" id="KW-0004">4Fe-4S</keyword>
<dbReference type="Pfam" id="PF02589">
    <property type="entry name" value="LUD_dom"/>
    <property type="match status" value="1"/>
</dbReference>
<dbReference type="GO" id="GO:0006089">
    <property type="term" value="P:lactate metabolic process"/>
    <property type="evidence" value="ECO:0007669"/>
    <property type="project" value="InterPro"/>
</dbReference>
<dbReference type="AlphaFoldDB" id="A0A1X7AF61"/>
<dbReference type="Gene3D" id="3.40.50.10420">
    <property type="entry name" value="NagB/RpiA/CoA transferase-like"/>
    <property type="match status" value="1"/>
</dbReference>
<dbReference type="InterPro" id="IPR004452">
    <property type="entry name" value="LutB/LldF"/>
</dbReference>
<dbReference type="PANTHER" id="PTHR47153">
    <property type="entry name" value="LACTATE UTILIZATION PROTEIN B"/>
    <property type="match status" value="1"/>
</dbReference>
<gene>
    <name evidence="11" type="primary">lutB</name>
    <name evidence="11" type="ORF">EHSB41UT_00507</name>
</gene>
<feature type="domain" description="4Fe-4S ferredoxin-type" evidence="10">
    <location>
        <begin position="313"/>
        <end position="379"/>
    </location>
</feature>
<evidence type="ECO:0000256" key="7">
    <source>
        <dbReference type="ARBA" id="ARBA00023014"/>
    </source>
</evidence>
<keyword evidence="5" id="KW-0249">Electron transport</keyword>
<dbReference type="Pfam" id="PF13183">
    <property type="entry name" value="Fer4_8"/>
    <property type="match status" value="1"/>
</dbReference>
<dbReference type="RefSeq" id="WP_087106550.1">
    <property type="nucleotide sequence ID" value="NZ_CBCSCN010000004.1"/>
</dbReference>
<dbReference type="InterPro" id="IPR009051">
    <property type="entry name" value="Helical_ferredxn"/>
</dbReference>
<dbReference type="GO" id="GO:0051539">
    <property type="term" value="F:4 iron, 4 sulfur cluster binding"/>
    <property type="evidence" value="ECO:0007669"/>
    <property type="project" value="UniProtKB-KW"/>
</dbReference>
<feature type="domain" description="Lactate utilization protein B C-terminal" evidence="9">
    <location>
        <begin position="387"/>
        <end position="475"/>
    </location>
</feature>
<sequence length="481" mass="53978">MADTIPIKELSFDERVERDLNNPLLRTNFREAMDFLMDKRSGQFPDYDQLQELRDLGASIRRRALSKLPDLLEALEEKLRANGIRVHWAETPEQANQIVLDIARHHNARTMIKGKSMVSEETELNEFLEHAGITAVEADMGEYILQLAHEKPSHIVMPAIHKTKEDIARLFAEEVPDCDYTEDVDELIQAARKELRKRFHDADIGLTGVNFMVAETGTLVLVENEGNGRMATTVPKVHIAMTGIEKVIERLDDLPPLLTLLTNSATGQPITTYVNMISSPRKEGEDGPEEVHLVLLDNGRTIPYADEEMRQTLQCIRCAACMNHCPVYTRLGGHAYGTTYPGPIGSILSPHLLGLEDTKDLPSASSLCGACGEVCPVRIPIPDLLRRLRHEGVRKLHKGEAPVIRGHGAKYTHTEKVSWLSWSKLYSSPALYRTFALSATLLRGLSPSKMKGWTDYRTAPKPARQSLHTLIKQHRKEEGKV</sequence>
<dbReference type="Pfam" id="PF11870">
    <property type="entry name" value="LutB_C"/>
    <property type="match status" value="1"/>
</dbReference>
<keyword evidence="6" id="KW-0408">Iron</keyword>
<dbReference type="SUPFAM" id="SSF46548">
    <property type="entry name" value="alpha-helical ferredoxin"/>
    <property type="match status" value="1"/>
</dbReference>